<accession>A0A1M5BUZ8</accession>
<keyword evidence="3" id="KW-1185">Reference proteome</keyword>
<dbReference type="Gene3D" id="3.40.50.1000">
    <property type="entry name" value="HAD superfamily/HAD-like"/>
    <property type="match status" value="1"/>
</dbReference>
<dbReference type="Gene3D" id="1.10.150.240">
    <property type="entry name" value="Putative phosphatase, domain 2"/>
    <property type="match status" value="1"/>
</dbReference>
<name>A0A1M5BUZ8_9FLAO</name>
<keyword evidence="1 2" id="KW-0378">Hydrolase</keyword>
<dbReference type="InterPro" id="IPR023198">
    <property type="entry name" value="PGP-like_dom2"/>
</dbReference>
<proteinExistence type="predicted"/>
<dbReference type="Pfam" id="PF00702">
    <property type="entry name" value="Hydrolase"/>
    <property type="match status" value="1"/>
</dbReference>
<gene>
    <name evidence="2" type="ORF">SAMN03080594_104241</name>
</gene>
<dbReference type="InterPro" id="IPR051540">
    <property type="entry name" value="S-2-haloacid_dehalogenase"/>
</dbReference>
<dbReference type="PANTHER" id="PTHR43316:SF8">
    <property type="entry name" value="HAD FAMILY HYDROLASE"/>
    <property type="match status" value="1"/>
</dbReference>
<dbReference type="EMBL" id="FQUX01000004">
    <property type="protein sequence ID" value="SHF46349.1"/>
    <property type="molecule type" value="Genomic_DNA"/>
</dbReference>
<sequence length="233" mass="26899">MEVDFGNITVVGFDADDTLWVNETYFRNAEEKFASLLDSYETKNQIDQELFKTEIKNLELYGYGIKGFMLSMIESALDLSNNRISQATITEILNLGKEMLTHPVELLDGVEQVLEALKDKYRLIVLTKGDLLDQERKLEKSGLTQYFHHVEVLSDKKEENYKNLLEHLEIPVEEFLMIGNSLKSDVLPILKIGAQAVHIPFHTTWLHEEVKMEEHNNDHLTLSTISDILKYLK</sequence>
<protein>
    <submittedName>
        <fullName evidence="2">Putative hydrolase of the HAD superfamily</fullName>
    </submittedName>
</protein>
<dbReference type="AlphaFoldDB" id="A0A1M5BUZ8"/>
<dbReference type="RefSeq" id="WP_072862457.1">
    <property type="nucleotide sequence ID" value="NZ_FQUX01000004.1"/>
</dbReference>
<dbReference type="InterPro" id="IPR023214">
    <property type="entry name" value="HAD_sf"/>
</dbReference>
<dbReference type="GO" id="GO:0016787">
    <property type="term" value="F:hydrolase activity"/>
    <property type="evidence" value="ECO:0007669"/>
    <property type="project" value="UniProtKB-KW"/>
</dbReference>
<dbReference type="SFLD" id="SFLDG01129">
    <property type="entry name" value="C1.5:_HAD__Beta-PGM__Phosphata"/>
    <property type="match status" value="1"/>
</dbReference>
<dbReference type="SUPFAM" id="SSF56784">
    <property type="entry name" value="HAD-like"/>
    <property type="match status" value="1"/>
</dbReference>
<dbReference type="PANTHER" id="PTHR43316">
    <property type="entry name" value="HYDROLASE, HALOACID DELAHOGENASE-RELATED"/>
    <property type="match status" value="1"/>
</dbReference>
<dbReference type="Proteomes" id="UP000184406">
    <property type="component" value="Unassembled WGS sequence"/>
</dbReference>
<evidence type="ECO:0000313" key="3">
    <source>
        <dbReference type="Proteomes" id="UP000184406"/>
    </source>
</evidence>
<organism evidence="2 3">
    <name type="scientific">Arenibacter palladensis</name>
    <dbReference type="NCBI Taxonomy" id="237373"/>
    <lineage>
        <taxon>Bacteria</taxon>
        <taxon>Pseudomonadati</taxon>
        <taxon>Bacteroidota</taxon>
        <taxon>Flavobacteriia</taxon>
        <taxon>Flavobacteriales</taxon>
        <taxon>Flavobacteriaceae</taxon>
        <taxon>Arenibacter</taxon>
    </lineage>
</organism>
<dbReference type="SFLD" id="SFLDS00003">
    <property type="entry name" value="Haloacid_Dehalogenase"/>
    <property type="match status" value="1"/>
</dbReference>
<reference evidence="3" key="1">
    <citation type="submission" date="2016-11" db="EMBL/GenBank/DDBJ databases">
        <authorList>
            <person name="Varghese N."/>
            <person name="Submissions S."/>
        </authorList>
    </citation>
    <scope>NUCLEOTIDE SEQUENCE [LARGE SCALE GENOMIC DNA]</scope>
    <source>
        <strain evidence="3">DSM 17539</strain>
    </source>
</reference>
<evidence type="ECO:0000313" key="2">
    <source>
        <dbReference type="EMBL" id="SHF46349.1"/>
    </source>
</evidence>
<evidence type="ECO:0000256" key="1">
    <source>
        <dbReference type="ARBA" id="ARBA00022801"/>
    </source>
</evidence>
<dbReference type="InterPro" id="IPR036412">
    <property type="entry name" value="HAD-like_sf"/>
</dbReference>
<dbReference type="OrthoDB" id="6101375at2"/>